<evidence type="ECO:0000256" key="1">
    <source>
        <dbReference type="ARBA" id="ARBA00000382"/>
    </source>
</evidence>
<dbReference type="GO" id="GO:0009277">
    <property type="term" value="C:fungal-type cell wall"/>
    <property type="evidence" value="ECO:0007669"/>
    <property type="project" value="TreeGrafter"/>
</dbReference>
<keyword evidence="18" id="KW-1185">Reference proteome</keyword>
<evidence type="ECO:0000256" key="7">
    <source>
        <dbReference type="ARBA" id="ARBA00023136"/>
    </source>
</evidence>
<evidence type="ECO:0000256" key="5">
    <source>
        <dbReference type="ARBA" id="ARBA00022475"/>
    </source>
</evidence>
<dbReference type="GeneID" id="83216232"/>
<dbReference type="PANTHER" id="PTHR16631:SF17">
    <property type="entry name" value="GLUCAN ENDO-1,3-BETA-GLUCOSIDASE BTGC"/>
    <property type="match status" value="1"/>
</dbReference>
<feature type="compositionally biased region" description="Basic and acidic residues" evidence="15">
    <location>
        <begin position="1"/>
        <end position="14"/>
    </location>
</feature>
<dbReference type="Proteomes" id="UP001234581">
    <property type="component" value="Unassembled WGS sequence"/>
</dbReference>
<evidence type="ECO:0000256" key="6">
    <source>
        <dbReference type="ARBA" id="ARBA00022801"/>
    </source>
</evidence>
<dbReference type="RefSeq" id="XP_058340452.1">
    <property type="nucleotide sequence ID" value="XM_058488826.1"/>
</dbReference>
<dbReference type="GO" id="GO:0000272">
    <property type="term" value="P:polysaccharide catabolic process"/>
    <property type="evidence" value="ECO:0007669"/>
    <property type="project" value="UniProtKB-KW"/>
</dbReference>
<keyword evidence="11" id="KW-0624">Polysaccharide degradation</keyword>
<sequence>MQSKPEYIDDDHTSIHKKQSVHAPVDYHPASSPPPLSSCTTTLVQRRKQRASRCLKCCIFLIFLGVAAVSVVLPQVLIGRDSPNSQQGHALDLTIVPDARLSQSFYGIDYRIQDDSSLQQVVDDVKVLSQMTTRIRVQVAANEADDADKTSLVLEAISLINTTQQPMGVMLALNDPISNTQQYEALWNLLNEHGTENVIGVSVSSSSSDVSDEQMSALIQQVQEQMASHGYPSLPVTPSTMSIQQLLVQQQTIANNSHPFFSGIRADEATDWMWQHHNHSHMQPRPVQQIGWPTGPEDQPLQDAIPSIDNQQMLLDTFVCQANARGVPYYWFEFKDHPPSSFSSRQKVTTFWGLMDEGRAPKHRHMPTCHVEPWQRTNTTTMNT</sequence>
<dbReference type="GO" id="GO:0005886">
    <property type="term" value="C:plasma membrane"/>
    <property type="evidence" value="ECO:0007669"/>
    <property type="project" value="UniProtKB-SubCell"/>
</dbReference>
<dbReference type="InterPro" id="IPR050732">
    <property type="entry name" value="Beta-glucan_modifiers"/>
</dbReference>
<evidence type="ECO:0000256" key="9">
    <source>
        <dbReference type="ARBA" id="ARBA00023277"/>
    </source>
</evidence>
<comment type="function">
    <text evidence="12">Glucanases play a role in cell expansion during growth, in cell-cell fusion during mating, and in spore release during sporulation. This enzyme may be involved in beta-glucan degradation. Active on laminarin and lichenan.</text>
</comment>
<dbReference type="GO" id="GO:0009986">
    <property type="term" value="C:cell surface"/>
    <property type="evidence" value="ECO:0007669"/>
    <property type="project" value="TreeGrafter"/>
</dbReference>
<dbReference type="GO" id="GO:0042973">
    <property type="term" value="F:glucan endo-1,3-beta-D-glucosidase activity"/>
    <property type="evidence" value="ECO:0007669"/>
    <property type="project" value="UniProtKB-EC"/>
</dbReference>
<comment type="caution">
    <text evidence="17">The sequence shown here is derived from an EMBL/GenBank/DDBJ whole genome shotgun (WGS) entry which is preliminary data.</text>
</comment>
<comment type="subcellular location">
    <subcellularLocation>
        <location evidence="2">Cell membrane</location>
        <topology evidence="2">Single-pass type II membrane protein</topology>
    </subcellularLocation>
</comment>
<dbReference type="GO" id="GO:0005576">
    <property type="term" value="C:extracellular region"/>
    <property type="evidence" value="ECO:0007669"/>
    <property type="project" value="TreeGrafter"/>
</dbReference>
<accession>A0AAD7UXT2</accession>
<dbReference type="PANTHER" id="PTHR16631">
    <property type="entry name" value="GLUCAN 1,3-BETA-GLUCOSIDASE"/>
    <property type="match status" value="1"/>
</dbReference>
<keyword evidence="5" id="KW-1003">Cell membrane</keyword>
<keyword evidence="6" id="KW-0378">Hydrolase</keyword>
<evidence type="ECO:0000256" key="10">
    <source>
        <dbReference type="ARBA" id="ARBA00023316"/>
    </source>
</evidence>
<keyword evidence="10" id="KW-0961">Cell wall biogenesis/degradation</keyword>
<evidence type="ECO:0000256" key="11">
    <source>
        <dbReference type="ARBA" id="ARBA00023326"/>
    </source>
</evidence>
<comment type="catalytic activity">
    <reaction evidence="1">
        <text>Hydrolysis of (1-&gt;3)-beta-D-glucosidic linkages in (1-&gt;3)-beta-D-glucans.</text>
        <dbReference type="EC" id="3.2.1.39"/>
    </reaction>
</comment>
<keyword evidence="8" id="KW-0325">Glycoprotein</keyword>
<evidence type="ECO:0000313" key="17">
    <source>
        <dbReference type="EMBL" id="KAJ8655539.1"/>
    </source>
</evidence>
<evidence type="ECO:0000256" key="13">
    <source>
        <dbReference type="ARBA" id="ARBA00042373"/>
    </source>
</evidence>
<dbReference type="GO" id="GO:0071555">
    <property type="term" value="P:cell wall organization"/>
    <property type="evidence" value="ECO:0007669"/>
    <property type="project" value="UniProtKB-KW"/>
</dbReference>
<name>A0AAD7UXT2_9FUNG</name>
<dbReference type="InterPro" id="IPR017853">
    <property type="entry name" value="GH"/>
</dbReference>
<evidence type="ECO:0000256" key="8">
    <source>
        <dbReference type="ARBA" id="ARBA00023180"/>
    </source>
</evidence>
<feature type="transmembrane region" description="Helical" evidence="16">
    <location>
        <begin position="54"/>
        <end position="77"/>
    </location>
</feature>
<evidence type="ECO:0000256" key="3">
    <source>
        <dbReference type="ARBA" id="ARBA00008773"/>
    </source>
</evidence>
<evidence type="ECO:0000256" key="16">
    <source>
        <dbReference type="SAM" id="Phobius"/>
    </source>
</evidence>
<evidence type="ECO:0000256" key="15">
    <source>
        <dbReference type="SAM" id="MobiDB-lite"/>
    </source>
</evidence>
<evidence type="ECO:0000313" key="18">
    <source>
        <dbReference type="Proteomes" id="UP001234581"/>
    </source>
</evidence>
<evidence type="ECO:0000256" key="4">
    <source>
        <dbReference type="ARBA" id="ARBA00012780"/>
    </source>
</evidence>
<protein>
    <recommendedName>
        <fullName evidence="4">glucan endo-1,3-beta-D-glucosidase</fullName>
        <ecNumber evidence="4">3.2.1.39</ecNumber>
    </recommendedName>
    <alternativeName>
        <fullName evidence="14">Endo-1,3-beta-glucanase btgC</fullName>
    </alternativeName>
    <alternativeName>
        <fullName evidence="13">Laminarinase btgC</fullName>
    </alternativeName>
</protein>
<gene>
    <name evidence="17" type="ORF">O0I10_008825</name>
</gene>
<keyword evidence="7 16" id="KW-0472">Membrane</keyword>
<dbReference type="EMBL" id="JARTCD010000048">
    <property type="protein sequence ID" value="KAJ8655539.1"/>
    <property type="molecule type" value="Genomic_DNA"/>
</dbReference>
<proteinExistence type="inferred from homology"/>
<evidence type="ECO:0000256" key="12">
    <source>
        <dbReference type="ARBA" id="ARBA00037649"/>
    </source>
</evidence>
<reference evidence="17 18" key="1">
    <citation type="submission" date="2023-03" db="EMBL/GenBank/DDBJ databases">
        <title>Genome sequence of Lichtheimia ornata CBS 291.66.</title>
        <authorList>
            <person name="Mohabir J.T."/>
            <person name="Shea T.P."/>
            <person name="Kurbessoian T."/>
            <person name="Berby B."/>
            <person name="Fontaine J."/>
            <person name="Livny J."/>
            <person name="Gnirke A."/>
            <person name="Stajich J.E."/>
            <person name="Cuomo C.A."/>
        </authorList>
    </citation>
    <scope>NUCLEOTIDE SEQUENCE [LARGE SCALE GENOMIC DNA]</scope>
    <source>
        <strain evidence="17">CBS 291.66</strain>
    </source>
</reference>
<comment type="similarity">
    <text evidence="3">Belongs to the glycosyl hydrolase 17 family.</text>
</comment>
<organism evidence="17 18">
    <name type="scientific">Lichtheimia ornata</name>
    <dbReference type="NCBI Taxonomy" id="688661"/>
    <lineage>
        <taxon>Eukaryota</taxon>
        <taxon>Fungi</taxon>
        <taxon>Fungi incertae sedis</taxon>
        <taxon>Mucoromycota</taxon>
        <taxon>Mucoromycotina</taxon>
        <taxon>Mucoromycetes</taxon>
        <taxon>Mucorales</taxon>
        <taxon>Lichtheimiaceae</taxon>
        <taxon>Lichtheimia</taxon>
    </lineage>
</organism>
<evidence type="ECO:0000256" key="14">
    <source>
        <dbReference type="ARBA" id="ARBA00043078"/>
    </source>
</evidence>
<dbReference type="AlphaFoldDB" id="A0AAD7UXT2"/>
<dbReference type="Gene3D" id="3.20.20.80">
    <property type="entry name" value="Glycosidases"/>
    <property type="match status" value="1"/>
</dbReference>
<evidence type="ECO:0000256" key="2">
    <source>
        <dbReference type="ARBA" id="ARBA00004401"/>
    </source>
</evidence>
<keyword evidence="16" id="KW-1133">Transmembrane helix</keyword>
<keyword evidence="16" id="KW-0812">Transmembrane</keyword>
<dbReference type="EC" id="3.2.1.39" evidence="4"/>
<keyword evidence="9" id="KW-0119">Carbohydrate metabolism</keyword>
<dbReference type="SUPFAM" id="SSF51445">
    <property type="entry name" value="(Trans)glycosidases"/>
    <property type="match status" value="1"/>
</dbReference>
<feature type="region of interest" description="Disordered" evidence="15">
    <location>
        <begin position="1"/>
        <end position="39"/>
    </location>
</feature>